<organism evidence="11 12">
    <name type="scientific">Qipengyuania citrea</name>
    <dbReference type="NCBI Taxonomy" id="225971"/>
    <lineage>
        <taxon>Bacteria</taxon>
        <taxon>Pseudomonadati</taxon>
        <taxon>Pseudomonadota</taxon>
        <taxon>Alphaproteobacteria</taxon>
        <taxon>Sphingomonadales</taxon>
        <taxon>Erythrobacteraceae</taxon>
        <taxon>Qipengyuania</taxon>
    </lineage>
</organism>
<feature type="domain" description="Tripartite ATP-independent periplasmic transporters DctQ component" evidence="10">
    <location>
        <begin position="22"/>
        <end position="147"/>
    </location>
</feature>
<evidence type="ECO:0000256" key="2">
    <source>
        <dbReference type="ARBA" id="ARBA00022448"/>
    </source>
</evidence>
<evidence type="ECO:0000259" key="10">
    <source>
        <dbReference type="Pfam" id="PF04290"/>
    </source>
</evidence>
<dbReference type="InterPro" id="IPR055348">
    <property type="entry name" value="DctQ"/>
</dbReference>
<dbReference type="InterPro" id="IPR007387">
    <property type="entry name" value="TRAP_DctQ"/>
</dbReference>
<evidence type="ECO:0000256" key="4">
    <source>
        <dbReference type="ARBA" id="ARBA00022519"/>
    </source>
</evidence>
<evidence type="ECO:0000256" key="5">
    <source>
        <dbReference type="ARBA" id="ARBA00022692"/>
    </source>
</evidence>
<evidence type="ECO:0000256" key="7">
    <source>
        <dbReference type="ARBA" id="ARBA00023136"/>
    </source>
</evidence>
<dbReference type="GO" id="GO:0005886">
    <property type="term" value="C:plasma membrane"/>
    <property type="evidence" value="ECO:0007669"/>
    <property type="project" value="UniProtKB-SubCell"/>
</dbReference>
<keyword evidence="3" id="KW-1003">Cell membrane</keyword>
<dbReference type="EMBL" id="WTYG01000004">
    <property type="protein sequence ID" value="MXP36738.1"/>
    <property type="molecule type" value="Genomic_DNA"/>
</dbReference>
<keyword evidence="5 9" id="KW-0812">Transmembrane</keyword>
<evidence type="ECO:0000256" key="6">
    <source>
        <dbReference type="ARBA" id="ARBA00022989"/>
    </source>
</evidence>
<accession>A0A6I4UE70</accession>
<reference evidence="11 12" key="1">
    <citation type="submission" date="2019-12" db="EMBL/GenBank/DDBJ databases">
        <title>Genomic-based taxomic classification of the family Erythrobacteraceae.</title>
        <authorList>
            <person name="Xu L."/>
        </authorList>
    </citation>
    <scope>NUCLEOTIDE SEQUENCE [LARGE SCALE GENOMIC DNA]</scope>
    <source>
        <strain evidence="11 12">CGMCC 1.8703</strain>
    </source>
</reference>
<protein>
    <recommendedName>
        <fullName evidence="9">TRAP transporter small permease protein</fullName>
    </recommendedName>
</protein>
<comment type="similarity">
    <text evidence="8 9">Belongs to the TRAP transporter small permease family.</text>
</comment>
<feature type="transmembrane region" description="Helical" evidence="9">
    <location>
        <begin position="12"/>
        <end position="31"/>
    </location>
</feature>
<evidence type="ECO:0000256" key="8">
    <source>
        <dbReference type="ARBA" id="ARBA00038436"/>
    </source>
</evidence>
<feature type="transmembrane region" description="Helical" evidence="9">
    <location>
        <begin position="51"/>
        <end position="73"/>
    </location>
</feature>
<comment type="subunit">
    <text evidence="9">The complex comprises the extracytoplasmic solute receptor protein and the two transmembrane proteins.</text>
</comment>
<comment type="subcellular location">
    <subcellularLocation>
        <location evidence="1 9">Cell inner membrane</location>
        <topology evidence="1 9">Multi-pass membrane protein</topology>
    </subcellularLocation>
</comment>
<evidence type="ECO:0000256" key="1">
    <source>
        <dbReference type="ARBA" id="ARBA00004429"/>
    </source>
</evidence>
<comment type="function">
    <text evidence="9">Part of the tripartite ATP-independent periplasmic (TRAP) transport system.</text>
</comment>
<dbReference type="PANTHER" id="PTHR35011">
    <property type="entry name" value="2,3-DIKETO-L-GULONATE TRAP TRANSPORTER SMALL PERMEASE PROTEIN YIAM"/>
    <property type="match status" value="1"/>
</dbReference>
<keyword evidence="2 9" id="KW-0813">Transport</keyword>
<dbReference type="PANTHER" id="PTHR35011:SF11">
    <property type="entry name" value="TRAP TRANSPORTER SMALL PERMEASE PROTEIN"/>
    <property type="match status" value="1"/>
</dbReference>
<comment type="caution">
    <text evidence="11">The sequence shown here is derived from an EMBL/GenBank/DDBJ whole genome shotgun (WGS) entry which is preliminary data.</text>
</comment>
<dbReference type="Proteomes" id="UP000439914">
    <property type="component" value="Unassembled WGS sequence"/>
</dbReference>
<dbReference type="GO" id="GO:0015740">
    <property type="term" value="P:C4-dicarboxylate transport"/>
    <property type="evidence" value="ECO:0007669"/>
    <property type="project" value="TreeGrafter"/>
</dbReference>
<keyword evidence="7 9" id="KW-0472">Membrane</keyword>
<evidence type="ECO:0000313" key="12">
    <source>
        <dbReference type="Proteomes" id="UP000439914"/>
    </source>
</evidence>
<feature type="transmembrane region" description="Helical" evidence="9">
    <location>
        <begin position="85"/>
        <end position="104"/>
    </location>
</feature>
<name>A0A6I4UE70_9SPHN</name>
<sequence length="165" mass="17831">MTMAATLSRWLIGFGSIGLLAMTAIIGWQVFGRFVLNSSPSWTEQASLIMMIWYVMFAAAAGVYEGFHIRIALLEEKLGGRARPLLRIVALVIAVIGLVLLVYGAQLCWAVRGNVVPSLGVSRAVAYVPLPVSGLLMTWFALPQLLTGRHPADDDSEDASEGERG</sequence>
<evidence type="ECO:0000313" key="11">
    <source>
        <dbReference type="EMBL" id="MXP36738.1"/>
    </source>
</evidence>
<dbReference type="Pfam" id="PF04290">
    <property type="entry name" value="DctQ"/>
    <property type="match status" value="1"/>
</dbReference>
<evidence type="ECO:0000256" key="3">
    <source>
        <dbReference type="ARBA" id="ARBA00022475"/>
    </source>
</evidence>
<keyword evidence="6 9" id="KW-1133">Transmembrane helix</keyword>
<proteinExistence type="inferred from homology"/>
<dbReference type="GO" id="GO:0022857">
    <property type="term" value="F:transmembrane transporter activity"/>
    <property type="evidence" value="ECO:0007669"/>
    <property type="project" value="UniProtKB-UniRule"/>
</dbReference>
<keyword evidence="4 9" id="KW-0997">Cell inner membrane</keyword>
<dbReference type="AlphaFoldDB" id="A0A6I4UE70"/>
<feature type="transmembrane region" description="Helical" evidence="9">
    <location>
        <begin position="124"/>
        <end position="142"/>
    </location>
</feature>
<gene>
    <name evidence="11" type="ORF">GRI55_13335</name>
</gene>
<evidence type="ECO:0000256" key="9">
    <source>
        <dbReference type="RuleBase" id="RU369079"/>
    </source>
</evidence>